<evidence type="ECO:0000313" key="3">
    <source>
        <dbReference type="Proteomes" id="UP000028524"/>
    </source>
</evidence>
<gene>
    <name evidence="2" type="ORF">S40285_08755</name>
</gene>
<dbReference type="EMBL" id="KL659511">
    <property type="protein sequence ID" value="KFA69362.1"/>
    <property type="molecule type" value="Genomic_DNA"/>
</dbReference>
<sequence length="144" mass="15654">MLDEVTLGTESPTSGEAQEALLLASRQQSQRSVIDNFETILLSKAFPEEQQQSKRAQTSAHVLESNASFTSQQSTASTRSTSTIHVPRIADEAAIAKTLPSLYHFCALDDMVVMIAEIVQESILHNDMDEVSSICGGLTAFHSQ</sequence>
<feature type="compositionally biased region" description="Low complexity" evidence="1">
    <location>
        <begin position="65"/>
        <end position="82"/>
    </location>
</feature>
<reference evidence="2 3" key="1">
    <citation type="journal article" date="2014" name="BMC Genomics">
        <title>Comparative genome sequencing reveals chemotype-specific gene clusters in the toxigenic black mold Stachybotrys.</title>
        <authorList>
            <person name="Semeiks J."/>
            <person name="Borek D."/>
            <person name="Otwinowski Z."/>
            <person name="Grishin N.V."/>
        </authorList>
    </citation>
    <scope>NUCLEOTIDE SEQUENCE [LARGE SCALE GENOMIC DNA]</scope>
    <source>
        <strain evidence="2 3">IBT 40285</strain>
    </source>
</reference>
<dbReference type="OrthoDB" id="10306070at2759"/>
<evidence type="ECO:0000313" key="2">
    <source>
        <dbReference type="EMBL" id="KFA69362.1"/>
    </source>
</evidence>
<organism evidence="2 3">
    <name type="scientific">Stachybotrys chlorohalonatus (strain IBT 40285)</name>
    <dbReference type="NCBI Taxonomy" id="1283841"/>
    <lineage>
        <taxon>Eukaryota</taxon>
        <taxon>Fungi</taxon>
        <taxon>Dikarya</taxon>
        <taxon>Ascomycota</taxon>
        <taxon>Pezizomycotina</taxon>
        <taxon>Sordariomycetes</taxon>
        <taxon>Hypocreomycetidae</taxon>
        <taxon>Hypocreales</taxon>
        <taxon>Stachybotryaceae</taxon>
        <taxon>Stachybotrys</taxon>
    </lineage>
</organism>
<name>A0A084QZH7_STAC4</name>
<dbReference type="HOGENOM" id="CLU_1797720_0_0_1"/>
<evidence type="ECO:0000256" key="1">
    <source>
        <dbReference type="SAM" id="MobiDB-lite"/>
    </source>
</evidence>
<protein>
    <submittedName>
        <fullName evidence="2">Uncharacterized protein</fullName>
    </submittedName>
</protein>
<accession>A0A084QZH7</accession>
<feature type="compositionally biased region" description="Polar residues" evidence="1">
    <location>
        <begin position="49"/>
        <end position="60"/>
    </location>
</feature>
<dbReference type="Proteomes" id="UP000028524">
    <property type="component" value="Unassembled WGS sequence"/>
</dbReference>
<proteinExistence type="predicted"/>
<dbReference type="InParanoid" id="A0A084QZH7"/>
<dbReference type="AlphaFoldDB" id="A0A084QZH7"/>
<keyword evidence="3" id="KW-1185">Reference proteome</keyword>
<feature type="region of interest" description="Disordered" evidence="1">
    <location>
        <begin position="48"/>
        <end position="82"/>
    </location>
</feature>